<accession>A0A2N0QVU2</accession>
<dbReference type="VEuPathDB" id="FungiDB:RhiirA1_476055"/>
<dbReference type="GO" id="GO:0005524">
    <property type="term" value="F:ATP binding"/>
    <property type="evidence" value="ECO:0007669"/>
    <property type="project" value="InterPro"/>
</dbReference>
<evidence type="ECO:0000313" key="3">
    <source>
        <dbReference type="Proteomes" id="UP000232688"/>
    </source>
</evidence>
<reference evidence="2 3" key="2">
    <citation type="submission" date="2017-10" db="EMBL/GenBank/DDBJ databases">
        <title>Genome analyses suggest a sexual origin of heterokaryosis in a supposedly ancient asexual fungus.</title>
        <authorList>
            <person name="Corradi N."/>
            <person name="Sedzielewska K."/>
            <person name="Noel J."/>
            <person name="Charron P."/>
            <person name="Farinelli L."/>
            <person name="Marton T."/>
            <person name="Kruger M."/>
            <person name="Pelin A."/>
            <person name="Brachmann A."/>
            <person name="Corradi N."/>
        </authorList>
    </citation>
    <scope>NUCLEOTIDE SEQUENCE [LARGE SCALE GENOMIC DNA]</scope>
    <source>
        <strain evidence="2 3">A1</strain>
    </source>
</reference>
<dbReference type="InterPro" id="IPR011009">
    <property type="entry name" value="Kinase-like_dom_sf"/>
</dbReference>
<dbReference type="GO" id="GO:0005737">
    <property type="term" value="C:cytoplasm"/>
    <property type="evidence" value="ECO:0007669"/>
    <property type="project" value="TreeGrafter"/>
</dbReference>
<dbReference type="InterPro" id="IPR050167">
    <property type="entry name" value="Ser_Thr_protein_kinase"/>
</dbReference>
<dbReference type="AlphaFoldDB" id="A0A2N0QVU2"/>
<reference evidence="2 3" key="1">
    <citation type="submission" date="2017-10" db="EMBL/GenBank/DDBJ databases">
        <title>Extensive intraspecific genome diversity in a model arbuscular mycorrhizal fungus.</title>
        <authorList>
            <person name="Chen E.C.H."/>
            <person name="Morin E."/>
            <person name="Baudet D."/>
            <person name="Noel J."/>
            <person name="Ndikumana S."/>
            <person name="Charron P."/>
            <person name="St-Onge C."/>
            <person name="Giorgi J."/>
            <person name="Grigoriev I.V."/>
            <person name="Roux C."/>
            <person name="Martin F.M."/>
            <person name="Corradi N."/>
        </authorList>
    </citation>
    <scope>NUCLEOTIDE SEQUENCE [LARGE SCALE GENOMIC DNA]</scope>
    <source>
        <strain evidence="2 3">A1</strain>
    </source>
</reference>
<protein>
    <submittedName>
        <fullName evidence="2">Kinase-like protein</fullName>
    </submittedName>
</protein>
<gene>
    <name evidence="2" type="ORF">RhiirA1_476055</name>
</gene>
<sequence length="237" mass="27609">MELLKNEVRRSVTPIIKSHTAVITEGKKRGFGKVYRAKWIDGGIDKWDNKNQNWKRYGSNMFVALKSLNNSENVTLEFINEISLHSEIGATTRNIIIAYGITQDPETKNYMMVLEFAENGSLRNYLNKNYNELNWKNKLQYLYYIAHGLEKIHVNELTHRDLHIGNVLMKNIRTIITDMGRLLNFNNLPEPKNSDDYYDDRNDNIISEKFSESLQIDISQLKISDADETKSVEEMVE</sequence>
<comment type="caution">
    <text evidence="2">The sequence shown here is derived from an EMBL/GenBank/DDBJ whole genome shotgun (WGS) entry which is preliminary data.</text>
</comment>
<keyword evidence="2" id="KW-0418">Kinase</keyword>
<dbReference type="VEuPathDB" id="FungiDB:RhiirFUN_007899"/>
<dbReference type="GO" id="GO:0007165">
    <property type="term" value="P:signal transduction"/>
    <property type="evidence" value="ECO:0007669"/>
    <property type="project" value="TreeGrafter"/>
</dbReference>
<dbReference type="Pfam" id="PF07714">
    <property type="entry name" value="PK_Tyr_Ser-Thr"/>
    <property type="match status" value="1"/>
</dbReference>
<feature type="domain" description="Protein kinase" evidence="1">
    <location>
        <begin position="20"/>
        <end position="237"/>
    </location>
</feature>
<evidence type="ECO:0000313" key="2">
    <source>
        <dbReference type="EMBL" id="PKC55182.1"/>
    </source>
</evidence>
<dbReference type="Gene3D" id="1.10.10.1010">
    <property type="entry name" value="Intein homing endonuclease, domain IV"/>
    <property type="match status" value="1"/>
</dbReference>
<dbReference type="PANTHER" id="PTHR23257">
    <property type="entry name" value="SERINE-THREONINE PROTEIN KINASE"/>
    <property type="match status" value="1"/>
</dbReference>
<dbReference type="Gene3D" id="1.10.510.10">
    <property type="entry name" value="Transferase(Phosphotransferase) domain 1"/>
    <property type="match status" value="1"/>
</dbReference>
<proteinExistence type="predicted"/>
<dbReference type="EMBL" id="LLXH01002749">
    <property type="protein sequence ID" value="PKC55182.1"/>
    <property type="molecule type" value="Genomic_DNA"/>
</dbReference>
<dbReference type="InterPro" id="IPR000719">
    <property type="entry name" value="Prot_kinase_dom"/>
</dbReference>
<dbReference type="InterPro" id="IPR001245">
    <property type="entry name" value="Ser-Thr/Tyr_kinase_cat_dom"/>
</dbReference>
<evidence type="ECO:0000259" key="1">
    <source>
        <dbReference type="PROSITE" id="PS50011"/>
    </source>
</evidence>
<dbReference type="GO" id="GO:0004672">
    <property type="term" value="F:protein kinase activity"/>
    <property type="evidence" value="ECO:0007669"/>
    <property type="project" value="InterPro"/>
</dbReference>
<organism evidence="2 3">
    <name type="scientific">Rhizophagus irregularis</name>
    <dbReference type="NCBI Taxonomy" id="588596"/>
    <lineage>
        <taxon>Eukaryota</taxon>
        <taxon>Fungi</taxon>
        <taxon>Fungi incertae sedis</taxon>
        <taxon>Mucoromycota</taxon>
        <taxon>Glomeromycotina</taxon>
        <taxon>Glomeromycetes</taxon>
        <taxon>Glomerales</taxon>
        <taxon>Glomeraceae</taxon>
        <taxon>Rhizophagus</taxon>
    </lineage>
</organism>
<dbReference type="Proteomes" id="UP000232688">
    <property type="component" value="Unassembled WGS sequence"/>
</dbReference>
<dbReference type="PROSITE" id="PS50011">
    <property type="entry name" value="PROTEIN_KINASE_DOM"/>
    <property type="match status" value="1"/>
</dbReference>
<dbReference type="SUPFAM" id="SSF56112">
    <property type="entry name" value="Protein kinase-like (PK-like)"/>
    <property type="match status" value="1"/>
</dbReference>
<name>A0A2N0QVU2_9GLOM</name>
<keyword evidence="2" id="KW-0808">Transferase</keyword>